<feature type="modified residue" description="4-aspartylphosphate" evidence="5">
    <location>
        <position position="54"/>
    </location>
</feature>
<dbReference type="InterPro" id="IPR039420">
    <property type="entry name" value="WalR-like"/>
</dbReference>
<dbReference type="PROSITE" id="PS50110">
    <property type="entry name" value="RESPONSE_REGULATORY"/>
    <property type="match status" value="1"/>
</dbReference>
<proteinExistence type="predicted"/>
<dbReference type="InterPro" id="IPR016032">
    <property type="entry name" value="Sig_transdc_resp-reg_C-effctor"/>
</dbReference>
<dbReference type="SUPFAM" id="SSF46894">
    <property type="entry name" value="C-terminal effector domain of the bipartite response regulators"/>
    <property type="match status" value="1"/>
</dbReference>
<reference evidence="8 9" key="1">
    <citation type="submission" date="2017-05" db="EMBL/GenBank/DDBJ databases">
        <authorList>
            <person name="Varghese N."/>
            <person name="Submissions S."/>
        </authorList>
    </citation>
    <scope>NUCLEOTIDE SEQUENCE [LARGE SCALE GENOMIC DNA]</scope>
    <source>
        <strain evidence="8 9">DSM 27040</strain>
    </source>
</reference>
<keyword evidence="4" id="KW-0804">Transcription</keyword>
<dbReference type="GO" id="GO:0006355">
    <property type="term" value="P:regulation of DNA-templated transcription"/>
    <property type="evidence" value="ECO:0007669"/>
    <property type="project" value="InterPro"/>
</dbReference>
<dbReference type="InterPro" id="IPR000792">
    <property type="entry name" value="Tscrpt_reg_LuxR_C"/>
</dbReference>
<dbReference type="PROSITE" id="PS50043">
    <property type="entry name" value="HTH_LUXR_2"/>
    <property type="match status" value="1"/>
</dbReference>
<dbReference type="Proteomes" id="UP000319040">
    <property type="component" value="Unassembled WGS sequence"/>
</dbReference>
<keyword evidence="1 5" id="KW-0597">Phosphoprotein</keyword>
<protein>
    <submittedName>
        <fullName evidence="8">Two component transcriptional regulator, LuxR family</fullName>
    </submittedName>
</protein>
<dbReference type="InterPro" id="IPR058245">
    <property type="entry name" value="NreC/VraR/RcsB-like_REC"/>
</dbReference>
<dbReference type="SMART" id="SM00421">
    <property type="entry name" value="HTH_LUXR"/>
    <property type="match status" value="1"/>
</dbReference>
<dbReference type="GO" id="GO:0003677">
    <property type="term" value="F:DNA binding"/>
    <property type="evidence" value="ECO:0007669"/>
    <property type="project" value="UniProtKB-KW"/>
</dbReference>
<evidence type="ECO:0000256" key="5">
    <source>
        <dbReference type="PROSITE-ProRule" id="PRU00169"/>
    </source>
</evidence>
<evidence type="ECO:0000259" key="7">
    <source>
        <dbReference type="PROSITE" id="PS50110"/>
    </source>
</evidence>
<feature type="domain" description="Response regulatory" evidence="7">
    <location>
        <begin position="3"/>
        <end position="119"/>
    </location>
</feature>
<evidence type="ECO:0000256" key="2">
    <source>
        <dbReference type="ARBA" id="ARBA00023015"/>
    </source>
</evidence>
<sequence>MIKIVIVEDHEMVREGLKVLINQWSDMNIVAEYSTGAEWLDNIGMIEGDVVLIDINMPNMDGLTAISQALTIDTAIKVIVLSMHNDSNYFREAFVAGAKGYLLKQLSAQDLEKAIREVYKGNTYFSDEFLLKVAKSIKRGQDKSVETTKGNISLSDQERQLLRNVCKGYTNKQIAESMFLSVKTIESQKSKLMKRSNSKNNASLIVWAIKNQIVDL</sequence>
<dbReference type="Pfam" id="PF00072">
    <property type="entry name" value="Response_reg"/>
    <property type="match status" value="1"/>
</dbReference>
<dbReference type="InterPro" id="IPR011006">
    <property type="entry name" value="CheY-like_superfamily"/>
</dbReference>
<gene>
    <name evidence="8" type="ORF">SAMN06265379_102427</name>
</gene>
<evidence type="ECO:0000256" key="1">
    <source>
        <dbReference type="ARBA" id="ARBA00022553"/>
    </source>
</evidence>
<dbReference type="PANTHER" id="PTHR43214">
    <property type="entry name" value="TWO-COMPONENT RESPONSE REGULATOR"/>
    <property type="match status" value="1"/>
</dbReference>
<name>A0A521C6U3_SACCC</name>
<dbReference type="EMBL" id="FXTB01000002">
    <property type="protein sequence ID" value="SMO55134.1"/>
    <property type="molecule type" value="Genomic_DNA"/>
</dbReference>
<dbReference type="SMART" id="SM00448">
    <property type="entry name" value="REC"/>
    <property type="match status" value="1"/>
</dbReference>
<dbReference type="CDD" id="cd17535">
    <property type="entry name" value="REC_NarL-like"/>
    <property type="match status" value="1"/>
</dbReference>
<evidence type="ECO:0000313" key="9">
    <source>
        <dbReference type="Proteomes" id="UP000319040"/>
    </source>
</evidence>
<dbReference type="Gene3D" id="3.40.50.2300">
    <property type="match status" value="1"/>
</dbReference>
<organism evidence="8 9">
    <name type="scientific">Saccharicrinis carchari</name>
    <dbReference type="NCBI Taxonomy" id="1168039"/>
    <lineage>
        <taxon>Bacteria</taxon>
        <taxon>Pseudomonadati</taxon>
        <taxon>Bacteroidota</taxon>
        <taxon>Bacteroidia</taxon>
        <taxon>Marinilabiliales</taxon>
        <taxon>Marinilabiliaceae</taxon>
        <taxon>Saccharicrinis</taxon>
    </lineage>
</organism>
<dbReference type="SUPFAM" id="SSF52172">
    <property type="entry name" value="CheY-like"/>
    <property type="match status" value="1"/>
</dbReference>
<feature type="domain" description="HTH luxR-type" evidence="6">
    <location>
        <begin position="147"/>
        <end position="212"/>
    </location>
</feature>
<dbReference type="RefSeq" id="WP_142532712.1">
    <property type="nucleotide sequence ID" value="NZ_FXTB01000002.1"/>
</dbReference>
<evidence type="ECO:0000259" key="6">
    <source>
        <dbReference type="PROSITE" id="PS50043"/>
    </source>
</evidence>
<dbReference type="AlphaFoldDB" id="A0A521C6U3"/>
<keyword evidence="9" id="KW-1185">Reference proteome</keyword>
<accession>A0A521C6U3</accession>
<keyword evidence="3" id="KW-0238">DNA-binding</keyword>
<evidence type="ECO:0000256" key="4">
    <source>
        <dbReference type="ARBA" id="ARBA00023163"/>
    </source>
</evidence>
<dbReference type="Pfam" id="PF00196">
    <property type="entry name" value="GerE"/>
    <property type="match status" value="1"/>
</dbReference>
<keyword evidence="2" id="KW-0805">Transcription regulation</keyword>
<dbReference type="OrthoDB" id="9797341at2"/>
<dbReference type="PRINTS" id="PR00038">
    <property type="entry name" value="HTHLUXR"/>
</dbReference>
<dbReference type="CDD" id="cd06170">
    <property type="entry name" value="LuxR_C_like"/>
    <property type="match status" value="1"/>
</dbReference>
<dbReference type="InterPro" id="IPR001789">
    <property type="entry name" value="Sig_transdc_resp-reg_receiver"/>
</dbReference>
<evidence type="ECO:0000256" key="3">
    <source>
        <dbReference type="ARBA" id="ARBA00023125"/>
    </source>
</evidence>
<dbReference type="GO" id="GO:0000160">
    <property type="term" value="P:phosphorelay signal transduction system"/>
    <property type="evidence" value="ECO:0007669"/>
    <property type="project" value="InterPro"/>
</dbReference>
<evidence type="ECO:0000313" key="8">
    <source>
        <dbReference type="EMBL" id="SMO55134.1"/>
    </source>
</evidence>
<dbReference type="PANTHER" id="PTHR43214:SF41">
    <property type="entry name" value="NITRATE_NITRITE RESPONSE REGULATOR PROTEIN NARP"/>
    <property type="match status" value="1"/>
</dbReference>